<protein>
    <submittedName>
        <fullName evidence="1">Uncharacterized protein</fullName>
    </submittedName>
</protein>
<accession>A0A743ZCK7</accession>
<gene>
    <name evidence="1" type="ORF">G8N47_004712</name>
</gene>
<reference evidence="1" key="2">
    <citation type="submission" date="2020-02" db="EMBL/GenBank/DDBJ databases">
        <authorList>
            <consortium name="NCBI Pathogen Detection Project"/>
        </authorList>
    </citation>
    <scope>NUCLEOTIDE SEQUENCE</scope>
    <source>
        <strain evidence="1">MA.RM_352</strain>
    </source>
</reference>
<comment type="caution">
    <text evidence="1">The sequence shown here is derived from an EMBL/GenBank/DDBJ whole genome shotgun (WGS) entry which is preliminary data.</text>
</comment>
<name>A0A743ZCK7_SALER</name>
<evidence type="ECO:0000313" key="1">
    <source>
        <dbReference type="EMBL" id="HAF2222357.1"/>
    </source>
</evidence>
<proteinExistence type="predicted"/>
<reference evidence="1" key="1">
    <citation type="journal article" date="2018" name="Genome Biol.">
        <title>SKESA: strategic k-mer extension for scrupulous assemblies.</title>
        <authorList>
            <person name="Souvorov A."/>
            <person name="Agarwala R."/>
            <person name="Lipman D.J."/>
        </authorList>
    </citation>
    <scope>NUCLEOTIDE SEQUENCE</scope>
    <source>
        <strain evidence="1">MA.RM_352</strain>
    </source>
</reference>
<dbReference type="AlphaFoldDB" id="A0A743ZCK7"/>
<sequence>MTYFLIAFVLIIGGPYLAWKLTNNLYRKLYRMADHHGRAALFESIVRENNYTQPRDLERAYQEAVAGMDK</sequence>
<organism evidence="1">
    <name type="scientific">Salmonella enterica</name>
    <name type="common">Salmonella choleraesuis</name>
    <dbReference type="NCBI Taxonomy" id="28901"/>
    <lineage>
        <taxon>Bacteria</taxon>
        <taxon>Pseudomonadati</taxon>
        <taxon>Pseudomonadota</taxon>
        <taxon>Gammaproteobacteria</taxon>
        <taxon>Enterobacterales</taxon>
        <taxon>Enterobacteriaceae</taxon>
        <taxon>Salmonella</taxon>
    </lineage>
</organism>
<dbReference type="EMBL" id="DAAUOG010000023">
    <property type="protein sequence ID" value="HAF2222357.1"/>
    <property type="molecule type" value="Genomic_DNA"/>
</dbReference>